<sequence length="358" mass="40844">MRKPRYCVPHTLTRLHGLPRLSTTASGDGRFGTAALHSVCLLAFDAMTLMTLRGCGSSFVMLQEEVSLVVSNSVKLDLLENSQSFLVEAVDKAIGAEDEVRHWQFAILNLVQSLELSLKLILKNIHPLFIYENIDNPKNTVSVTKAIERLSNPKIGNISFTKNEKNGMTSAIKLRNQITHSEFELSVEYARAQFFKVFSLIATVQRRHFEIQVEDILSSEAIENLIDIEKSREVLVENALQRIEDEQIDENLVWECPNCLAGTFVVYESINSCYACTHTDNVEECPHCQELFYEHELESIHNSLDIDYCEGEAIIYNTYGYDNLSACTDCAEHIARDIAEQRDREDMEMYEYHWLSEA</sequence>
<evidence type="ECO:0000313" key="1">
    <source>
        <dbReference type="EMBL" id="ELR64475.1"/>
    </source>
</evidence>
<reference evidence="1 2" key="1">
    <citation type="submission" date="2012-12" db="EMBL/GenBank/DDBJ databases">
        <title>Genome Assembly of Photobacterium sp. AK15.</title>
        <authorList>
            <person name="Khatri I."/>
            <person name="Vaidya B."/>
            <person name="Srinivas T.N.R."/>
            <person name="Subramanian S."/>
            <person name="Pinnaka A."/>
        </authorList>
    </citation>
    <scope>NUCLEOTIDE SEQUENCE [LARGE SCALE GENOMIC DNA]</scope>
    <source>
        <strain evidence="1 2">AK15</strain>
    </source>
</reference>
<organism evidence="1 2">
    <name type="scientific">Photobacterium marinum</name>
    <dbReference type="NCBI Taxonomy" id="1056511"/>
    <lineage>
        <taxon>Bacteria</taxon>
        <taxon>Pseudomonadati</taxon>
        <taxon>Pseudomonadota</taxon>
        <taxon>Gammaproteobacteria</taxon>
        <taxon>Vibrionales</taxon>
        <taxon>Vibrionaceae</taxon>
        <taxon>Photobacterium</taxon>
    </lineage>
</organism>
<dbReference type="Proteomes" id="UP000011134">
    <property type="component" value="Unassembled WGS sequence"/>
</dbReference>
<dbReference type="PATRIC" id="fig|1056511.3.peg.3572"/>
<accession>L8J6I9</accession>
<dbReference type="AlphaFoldDB" id="L8J6I9"/>
<keyword evidence="2" id="KW-1185">Reference proteome</keyword>
<gene>
    <name evidence="1" type="ORF">C942_02499</name>
</gene>
<dbReference type="EMBL" id="AMZO01000026">
    <property type="protein sequence ID" value="ELR64475.1"/>
    <property type="molecule type" value="Genomic_DNA"/>
</dbReference>
<protein>
    <submittedName>
        <fullName evidence="1">Uncharacterized protein</fullName>
    </submittedName>
</protein>
<comment type="caution">
    <text evidence="1">The sequence shown here is derived from an EMBL/GenBank/DDBJ whole genome shotgun (WGS) entry which is preliminary data.</text>
</comment>
<evidence type="ECO:0000313" key="2">
    <source>
        <dbReference type="Proteomes" id="UP000011134"/>
    </source>
</evidence>
<name>L8J6I9_9GAMM</name>
<proteinExistence type="predicted"/>